<protein>
    <submittedName>
        <fullName evidence="2">CRISPR-associated protein Cas5</fullName>
    </submittedName>
</protein>
<keyword evidence="3" id="KW-1185">Reference proteome</keyword>
<dbReference type="EMBL" id="CP002360">
    <property type="protein sequence ID" value="AEE97376.1"/>
    <property type="molecule type" value="Genomic_DNA"/>
</dbReference>
<accession>F4A3C1</accession>
<sequence length="255" mass="28958">MTENGLLVFDVKGLMAHFRKYYTNSSSLSYAFPPRTAAAGMIAAVLGYERDSYYELFDTVRCGIGISVKTNIRHMTQTVNYVRTKGPRELNGSFGPTQVPLDIILPAVNESMLVYRIYFWHDDQTVMSKLKELIWDGRTDYPLYMGISEFIAFSQPVAYVPGSDIREIEPGEMIDLATVCNVENIANGGLAFESPDGQAMQYIKERMPISFGDNRQLKSFGSFLFEKNRCVIRAKLKVPCYRIDYNGHVENIVFM</sequence>
<evidence type="ECO:0000313" key="2">
    <source>
        <dbReference type="EMBL" id="AEE97376.1"/>
    </source>
</evidence>
<dbReference type="AlphaFoldDB" id="F4A3C1"/>
<name>F4A3C1_MAHA5</name>
<evidence type="ECO:0000313" key="3">
    <source>
        <dbReference type="Proteomes" id="UP000008457"/>
    </source>
</evidence>
<reference evidence="2 3" key="2">
    <citation type="journal article" date="2011" name="Stand. Genomic Sci.">
        <title>Complete genome sequence of Mahella australiensis type strain (50-1 BON).</title>
        <authorList>
            <person name="Sikorski J."/>
            <person name="Teshima H."/>
            <person name="Nolan M."/>
            <person name="Lucas S."/>
            <person name="Hammon N."/>
            <person name="Deshpande S."/>
            <person name="Cheng J.F."/>
            <person name="Pitluck S."/>
            <person name="Liolios K."/>
            <person name="Pagani I."/>
            <person name="Ivanova N."/>
            <person name="Huntemann M."/>
            <person name="Mavromatis K."/>
            <person name="Ovchinikova G."/>
            <person name="Pati A."/>
            <person name="Tapia R."/>
            <person name="Han C."/>
            <person name="Goodwin L."/>
            <person name="Chen A."/>
            <person name="Palaniappan K."/>
            <person name="Land M."/>
            <person name="Hauser L."/>
            <person name="Ngatchou-Djao O.D."/>
            <person name="Rohde M."/>
            <person name="Pukall R."/>
            <person name="Spring S."/>
            <person name="Abt B."/>
            <person name="Goker M."/>
            <person name="Detter J.C."/>
            <person name="Woyke T."/>
            <person name="Bristow J."/>
            <person name="Markowitz V."/>
            <person name="Hugenholtz P."/>
            <person name="Eisen J.A."/>
            <person name="Kyrpides N.C."/>
            <person name="Klenk H.P."/>
            <person name="Lapidus A."/>
        </authorList>
    </citation>
    <scope>NUCLEOTIDE SEQUENCE [LARGE SCALE GENOMIC DNA]</scope>
    <source>
        <strain evidence="3">DSM 15567 / CIP 107919 / 50-1 BON</strain>
    </source>
</reference>
<dbReference type="Proteomes" id="UP000008457">
    <property type="component" value="Chromosome"/>
</dbReference>
<keyword evidence="1" id="KW-0051">Antiviral defense</keyword>
<dbReference type="NCBIfam" id="TIGR02593">
    <property type="entry name" value="CRISPR_cas5"/>
    <property type="match status" value="1"/>
</dbReference>
<dbReference type="Gene3D" id="3.30.70.2660">
    <property type="match status" value="1"/>
</dbReference>
<dbReference type="InterPro" id="IPR021124">
    <property type="entry name" value="CRISPR-assoc_prot_Cas5"/>
</dbReference>
<proteinExistence type="predicted"/>
<dbReference type="InterPro" id="IPR013422">
    <property type="entry name" value="CRISPR-assoc_prot_Cas5_N"/>
</dbReference>
<dbReference type="GO" id="GO:0051607">
    <property type="term" value="P:defense response to virus"/>
    <property type="evidence" value="ECO:0007669"/>
    <property type="project" value="UniProtKB-KW"/>
</dbReference>
<gene>
    <name evidence="2" type="ordered locus">Mahau_2205</name>
</gene>
<dbReference type="KEGG" id="mas:Mahau_2205"/>
<dbReference type="Pfam" id="PF09704">
    <property type="entry name" value="Cas_Cas5d"/>
    <property type="match status" value="1"/>
</dbReference>
<dbReference type="STRING" id="697281.Mahau_2205"/>
<organism evidence="2 3">
    <name type="scientific">Mahella australiensis (strain DSM 15567 / CIP 107919 / 50-1 BON)</name>
    <dbReference type="NCBI Taxonomy" id="697281"/>
    <lineage>
        <taxon>Bacteria</taxon>
        <taxon>Bacillati</taxon>
        <taxon>Bacillota</taxon>
        <taxon>Clostridia</taxon>
        <taxon>Thermoanaerobacterales</taxon>
        <taxon>Thermoanaerobacterales Family IV. Incertae Sedis</taxon>
        <taxon>Mahella</taxon>
    </lineage>
</organism>
<dbReference type="HOGENOM" id="CLU_090888_1_0_9"/>
<reference evidence="3" key="1">
    <citation type="submission" date="2010-11" db="EMBL/GenBank/DDBJ databases">
        <title>The complete genome of Mahella australiensis DSM 15567.</title>
        <authorList>
            <consortium name="US DOE Joint Genome Institute (JGI-PGF)"/>
            <person name="Lucas S."/>
            <person name="Copeland A."/>
            <person name="Lapidus A."/>
            <person name="Bruce D."/>
            <person name="Goodwin L."/>
            <person name="Pitluck S."/>
            <person name="Kyrpides N."/>
            <person name="Mavromatis K."/>
            <person name="Pagani I."/>
            <person name="Ivanova N."/>
            <person name="Teshima H."/>
            <person name="Brettin T."/>
            <person name="Detter J.C."/>
            <person name="Han C."/>
            <person name="Tapia R."/>
            <person name="Land M."/>
            <person name="Hauser L."/>
            <person name="Markowitz V."/>
            <person name="Cheng J.-F."/>
            <person name="Hugenholtz P."/>
            <person name="Woyke T."/>
            <person name="Wu D."/>
            <person name="Spring S."/>
            <person name="Pukall R."/>
            <person name="Steenblock K."/>
            <person name="Schneider S."/>
            <person name="Klenk H.-P."/>
            <person name="Eisen J.A."/>
        </authorList>
    </citation>
    <scope>NUCLEOTIDE SEQUENCE [LARGE SCALE GENOMIC DNA]</scope>
    <source>
        <strain evidence="3">DSM 15567 / CIP 107919 / 50-1 BON</strain>
    </source>
</reference>
<dbReference type="RefSeq" id="WP_013781803.1">
    <property type="nucleotide sequence ID" value="NC_015520.1"/>
</dbReference>
<dbReference type="eggNOG" id="COG1688">
    <property type="taxonomic scope" value="Bacteria"/>
</dbReference>
<dbReference type="GO" id="GO:0043571">
    <property type="term" value="P:maintenance of CRISPR repeat elements"/>
    <property type="evidence" value="ECO:0007669"/>
    <property type="project" value="InterPro"/>
</dbReference>
<evidence type="ECO:0000256" key="1">
    <source>
        <dbReference type="ARBA" id="ARBA00023118"/>
    </source>
</evidence>
<dbReference type="OrthoDB" id="1805474at2"/>